<dbReference type="Pfam" id="PF16124">
    <property type="entry name" value="RecQ_Zn_bind"/>
    <property type="match status" value="1"/>
</dbReference>
<feature type="compositionally biased region" description="Acidic residues" evidence="15">
    <location>
        <begin position="849"/>
        <end position="859"/>
    </location>
</feature>
<dbReference type="Gene3D" id="3.40.50.300">
    <property type="entry name" value="P-loop containing nucleotide triphosphate hydrolases"/>
    <property type="match status" value="2"/>
</dbReference>
<evidence type="ECO:0000256" key="8">
    <source>
        <dbReference type="ARBA" id="ARBA00022840"/>
    </source>
</evidence>
<evidence type="ECO:0000256" key="15">
    <source>
        <dbReference type="SAM" id="MobiDB-lite"/>
    </source>
</evidence>
<dbReference type="Pfam" id="PF00570">
    <property type="entry name" value="HRDC"/>
    <property type="match status" value="1"/>
</dbReference>
<comment type="caution">
    <text evidence="19">The sequence shown here is derived from an EMBL/GenBank/DDBJ whole genome shotgun (WGS) entry which is preliminary data.</text>
</comment>
<dbReference type="SMART" id="SM00341">
    <property type="entry name" value="HRDC"/>
    <property type="match status" value="1"/>
</dbReference>
<dbReference type="InterPro" id="IPR018982">
    <property type="entry name" value="RQC_domain"/>
</dbReference>
<keyword evidence="4" id="KW-0479">Metal-binding</keyword>
<comment type="cofactor">
    <cofactor evidence="1">
        <name>Mg(2+)</name>
        <dbReference type="ChEBI" id="CHEBI:18420"/>
    </cofactor>
</comment>
<dbReference type="SUPFAM" id="SSF46785">
    <property type="entry name" value="Winged helix' DNA-binding domain"/>
    <property type="match status" value="1"/>
</dbReference>
<organism evidence="19 20">
    <name type="scientific">Roseiconus lacunae</name>
    <dbReference type="NCBI Taxonomy" id="2605694"/>
    <lineage>
        <taxon>Bacteria</taxon>
        <taxon>Pseudomonadati</taxon>
        <taxon>Planctomycetota</taxon>
        <taxon>Planctomycetia</taxon>
        <taxon>Pirellulales</taxon>
        <taxon>Pirellulaceae</taxon>
        <taxon>Roseiconus</taxon>
    </lineage>
</organism>
<dbReference type="Pfam" id="PF00270">
    <property type="entry name" value="DEAD"/>
    <property type="match status" value="1"/>
</dbReference>
<dbReference type="PROSITE" id="PS51192">
    <property type="entry name" value="HELICASE_ATP_BIND_1"/>
    <property type="match status" value="1"/>
</dbReference>
<evidence type="ECO:0000256" key="13">
    <source>
        <dbReference type="ARBA" id="ARBA00044535"/>
    </source>
</evidence>
<evidence type="ECO:0000256" key="9">
    <source>
        <dbReference type="ARBA" id="ARBA00023125"/>
    </source>
</evidence>
<protein>
    <recommendedName>
        <fullName evidence="13">ATP-dependent DNA helicase RecQ</fullName>
        <ecNumber evidence="12">5.6.2.4</ecNumber>
    </recommendedName>
    <alternativeName>
        <fullName evidence="14">DNA 3'-5' helicase RecQ</fullName>
    </alternativeName>
</protein>
<dbReference type="InterPro" id="IPR001650">
    <property type="entry name" value="Helicase_C-like"/>
</dbReference>
<comment type="similarity">
    <text evidence="3">Belongs to the helicase family. RecQ subfamily.</text>
</comment>
<dbReference type="InterPro" id="IPR014001">
    <property type="entry name" value="Helicase_ATP-bd"/>
</dbReference>
<evidence type="ECO:0000313" key="20">
    <source>
        <dbReference type="Proteomes" id="UP001239462"/>
    </source>
</evidence>
<dbReference type="PANTHER" id="PTHR13710">
    <property type="entry name" value="DNA HELICASE RECQ FAMILY MEMBER"/>
    <property type="match status" value="1"/>
</dbReference>
<sequence>MSRLATDTQELLARFGLQQFRKGQSEVIEAVGDGHDVMCVMPTGGGKSLCYQLPSLAREGVTLVVSPLIALMKDQVDTLRRLGIAAELINSTLDVRQQADVMDAMKRGELKLVYIAPERLRNGQFVETLGHCNVTLLAIDEAHCVSEWGHDFRPDYARLGQMRKRHLGGVQTIALTATATEAVREDICAILELSDPKVFVKGFARTNLFLEVEHSKGDSEKDEQLLSFVSSQSGTGIIYAATRRACETVGQWLPERLRRPVGVYHGGMDPEHRRIVQEKFMSGDLAAIVATNAFGMGIDKSDIRYVVHYNMPGTLEAYYQEAGRAGRDGLESACKLLFSYSDRYTQEYFIENRYPSKDVVRKVYEYLHARPEDPIELTLEQVRDAVNAESAESVGMSETLLAKAGILRRLDSSQNQLMVRLDSDTPTFLDFLPREAKLRRRVMKAIEHFVKKQRFEDVFIRPDRLMRQADVNRDQLMRTLRELKRLNGFDYVPPFRGRAVHFVKRDVPFEMVEIDFEELARRKAAEYAKLDAVIGFARSGGCRQKVILDYFGDPDSKNCGKCDRCCVGNPNSSGVAASNVSDTDAKAILCGVRVVLSGFTRMHGRFGKTMVAQMLCGSQNKKMAQWKLNRLSTYGMLSALKQSQLCKIIDVMIDHGMAIQREVDQRRPTVEISDLGREVMHLRAPLPVAFIASLNKGLAKSLIAASRHIESADVNEPGEYAASPSIESADETEAADAVTEIEDKNEETVGTETKRVEAESPVSITLDDLTSPEKKTTQAVADAIKRWRRRTAAALGLPAFRVLSNATIQRLSEIRPSNSSELETISGIGPSTMEQHGYDILEVIRTSESTEECVDEFDPPSEGGHGDAVPSDGESDESFQIRSDSTDAAVATDEQEAYWTWRLFSEGFVFDEVCQIRRLDRGQIRAHLRNAEGAGRHVPPNWLG</sequence>
<dbReference type="Pfam" id="PF09382">
    <property type="entry name" value="RQC"/>
    <property type="match status" value="1"/>
</dbReference>
<dbReference type="Pfam" id="PF00271">
    <property type="entry name" value="Helicase_C"/>
    <property type="match status" value="1"/>
</dbReference>
<dbReference type="SMART" id="SM00956">
    <property type="entry name" value="RQC"/>
    <property type="match status" value="1"/>
</dbReference>
<evidence type="ECO:0000256" key="11">
    <source>
        <dbReference type="ARBA" id="ARBA00034617"/>
    </source>
</evidence>
<dbReference type="EC" id="5.6.2.4" evidence="12"/>
<evidence type="ECO:0000256" key="10">
    <source>
        <dbReference type="ARBA" id="ARBA00023235"/>
    </source>
</evidence>
<keyword evidence="8" id="KW-0067">ATP-binding</keyword>
<feature type="domain" description="Helicase C-terminal" evidence="18">
    <location>
        <begin position="221"/>
        <end position="383"/>
    </location>
</feature>
<evidence type="ECO:0000256" key="12">
    <source>
        <dbReference type="ARBA" id="ARBA00034808"/>
    </source>
</evidence>
<keyword evidence="9" id="KW-0238">DNA-binding</keyword>
<dbReference type="InterPro" id="IPR036388">
    <property type="entry name" value="WH-like_DNA-bd_sf"/>
</dbReference>
<dbReference type="InterPro" id="IPR004589">
    <property type="entry name" value="DNA_helicase_ATP-dep_RecQ"/>
</dbReference>
<dbReference type="NCBIfam" id="TIGR00614">
    <property type="entry name" value="recQ_fam"/>
    <property type="match status" value="1"/>
</dbReference>
<evidence type="ECO:0000313" key="19">
    <source>
        <dbReference type="EMBL" id="MDM4014478.1"/>
    </source>
</evidence>
<dbReference type="RefSeq" id="WP_289162220.1">
    <property type="nucleotide sequence ID" value="NZ_JASZZN010000002.1"/>
</dbReference>
<dbReference type="GO" id="GO:0003678">
    <property type="term" value="F:DNA helicase activity"/>
    <property type="evidence" value="ECO:0007669"/>
    <property type="project" value="UniProtKB-EC"/>
</dbReference>
<evidence type="ECO:0000256" key="4">
    <source>
        <dbReference type="ARBA" id="ARBA00022723"/>
    </source>
</evidence>
<dbReference type="InterPro" id="IPR027417">
    <property type="entry name" value="P-loop_NTPase"/>
</dbReference>
<feature type="domain" description="Helicase ATP-binding" evidence="17">
    <location>
        <begin position="28"/>
        <end position="197"/>
    </location>
</feature>
<feature type="domain" description="HRDC" evidence="16">
    <location>
        <begin position="774"/>
        <end position="854"/>
    </location>
</feature>
<feature type="region of interest" description="Disordered" evidence="15">
    <location>
        <begin position="849"/>
        <end position="879"/>
    </location>
</feature>
<dbReference type="PANTHER" id="PTHR13710:SF105">
    <property type="entry name" value="ATP-DEPENDENT DNA HELICASE Q1"/>
    <property type="match status" value="1"/>
</dbReference>
<evidence type="ECO:0000256" key="2">
    <source>
        <dbReference type="ARBA" id="ARBA00001947"/>
    </source>
</evidence>
<evidence type="ECO:0000256" key="14">
    <source>
        <dbReference type="ARBA" id="ARBA00044550"/>
    </source>
</evidence>
<keyword evidence="20" id="KW-1185">Reference proteome</keyword>
<comment type="cofactor">
    <cofactor evidence="2">
        <name>Zn(2+)</name>
        <dbReference type="ChEBI" id="CHEBI:29105"/>
    </cofactor>
</comment>
<dbReference type="InterPro" id="IPR044876">
    <property type="entry name" value="HRDC_dom_sf"/>
</dbReference>
<dbReference type="GO" id="GO:0016787">
    <property type="term" value="F:hydrolase activity"/>
    <property type="evidence" value="ECO:0007669"/>
    <property type="project" value="UniProtKB-KW"/>
</dbReference>
<evidence type="ECO:0000256" key="3">
    <source>
        <dbReference type="ARBA" id="ARBA00005446"/>
    </source>
</evidence>
<dbReference type="InterPro" id="IPR011545">
    <property type="entry name" value="DEAD/DEAH_box_helicase_dom"/>
</dbReference>
<keyword evidence="7 19" id="KW-0347">Helicase</keyword>
<keyword evidence="5" id="KW-0547">Nucleotide-binding</keyword>
<evidence type="ECO:0000259" key="16">
    <source>
        <dbReference type="PROSITE" id="PS50967"/>
    </source>
</evidence>
<dbReference type="CDD" id="cd17920">
    <property type="entry name" value="DEXHc_RecQ"/>
    <property type="match status" value="1"/>
</dbReference>
<dbReference type="InterPro" id="IPR036390">
    <property type="entry name" value="WH_DNA-bd_sf"/>
</dbReference>
<evidence type="ECO:0000259" key="18">
    <source>
        <dbReference type="PROSITE" id="PS51194"/>
    </source>
</evidence>
<accession>A0ABT7PDC4</accession>
<dbReference type="SMART" id="SM00490">
    <property type="entry name" value="HELICc"/>
    <property type="match status" value="1"/>
</dbReference>
<dbReference type="PROSITE" id="PS50967">
    <property type="entry name" value="HRDC"/>
    <property type="match status" value="1"/>
</dbReference>
<dbReference type="Gene3D" id="1.10.150.80">
    <property type="entry name" value="HRDC domain"/>
    <property type="match status" value="1"/>
</dbReference>
<proteinExistence type="inferred from homology"/>
<dbReference type="InterPro" id="IPR002121">
    <property type="entry name" value="HRDC_dom"/>
</dbReference>
<keyword evidence="10" id="KW-0413">Isomerase</keyword>
<evidence type="ECO:0000256" key="1">
    <source>
        <dbReference type="ARBA" id="ARBA00001946"/>
    </source>
</evidence>
<evidence type="ECO:0000256" key="6">
    <source>
        <dbReference type="ARBA" id="ARBA00022801"/>
    </source>
</evidence>
<dbReference type="SUPFAM" id="SSF52540">
    <property type="entry name" value="P-loop containing nucleoside triphosphate hydrolases"/>
    <property type="match status" value="1"/>
</dbReference>
<dbReference type="InterPro" id="IPR032284">
    <property type="entry name" value="RecQ_Zn-bd"/>
</dbReference>
<dbReference type="Proteomes" id="UP001239462">
    <property type="component" value="Unassembled WGS sequence"/>
</dbReference>
<evidence type="ECO:0000259" key="17">
    <source>
        <dbReference type="PROSITE" id="PS51192"/>
    </source>
</evidence>
<evidence type="ECO:0000256" key="5">
    <source>
        <dbReference type="ARBA" id="ARBA00022741"/>
    </source>
</evidence>
<gene>
    <name evidence="19" type="ORF">QTN89_03470</name>
</gene>
<dbReference type="SMART" id="SM00487">
    <property type="entry name" value="DEXDc"/>
    <property type="match status" value="1"/>
</dbReference>
<evidence type="ECO:0000256" key="7">
    <source>
        <dbReference type="ARBA" id="ARBA00022806"/>
    </source>
</evidence>
<dbReference type="PROSITE" id="PS51194">
    <property type="entry name" value="HELICASE_CTER"/>
    <property type="match status" value="1"/>
</dbReference>
<keyword evidence="6 19" id="KW-0378">Hydrolase</keyword>
<dbReference type="InterPro" id="IPR010997">
    <property type="entry name" value="HRDC-like_sf"/>
</dbReference>
<dbReference type="Gene3D" id="1.10.10.10">
    <property type="entry name" value="Winged helix-like DNA-binding domain superfamily/Winged helix DNA-binding domain"/>
    <property type="match status" value="1"/>
</dbReference>
<dbReference type="SUPFAM" id="SSF47819">
    <property type="entry name" value="HRDC-like"/>
    <property type="match status" value="1"/>
</dbReference>
<dbReference type="EMBL" id="JASZZN010000002">
    <property type="protein sequence ID" value="MDM4014478.1"/>
    <property type="molecule type" value="Genomic_DNA"/>
</dbReference>
<reference evidence="19 20" key="1">
    <citation type="submission" date="2023-06" db="EMBL/GenBank/DDBJ databases">
        <title>Roseiconus lacunae JC819 isolated from Gulf of Mannar region, Tamil Nadu.</title>
        <authorList>
            <person name="Pk S."/>
            <person name="Ch S."/>
            <person name="Ch V.R."/>
        </authorList>
    </citation>
    <scope>NUCLEOTIDE SEQUENCE [LARGE SCALE GENOMIC DNA]</scope>
    <source>
        <strain evidence="19 20">JC819</strain>
    </source>
</reference>
<comment type="catalytic activity">
    <reaction evidence="11">
        <text>Couples ATP hydrolysis with the unwinding of duplex DNA by translocating in the 3'-5' direction.</text>
        <dbReference type="EC" id="5.6.2.4"/>
    </reaction>
</comment>
<name>A0ABT7PDC4_9BACT</name>